<keyword evidence="4 7" id="KW-1133">Transmembrane helix</keyword>
<evidence type="ECO:0000256" key="4">
    <source>
        <dbReference type="ARBA" id="ARBA00022989"/>
    </source>
</evidence>
<dbReference type="Proteomes" id="UP000823046">
    <property type="component" value="Unassembled WGS sequence"/>
</dbReference>
<gene>
    <name evidence="8" type="ORF">IE077_004031</name>
</gene>
<evidence type="ECO:0000256" key="5">
    <source>
        <dbReference type="ARBA" id="ARBA00023065"/>
    </source>
</evidence>
<evidence type="ECO:0000313" key="8">
    <source>
        <dbReference type="EMBL" id="KAF8822298.1"/>
    </source>
</evidence>
<feature type="transmembrane region" description="Helical" evidence="7">
    <location>
        <begin position="259"/>
        <end position="280"/>
    </location>
</feature>
<dbReference type="PANTHER" id="PTHR33281">
    <property type="entry name" value="UPF0187 PROTEIN YNEE"/>
    <property type="match status" value="1"/>
</dbReference>
<keyword evidence="9" id="KW-1185">Reference proteome</keyword>
<keyword evidence="5" id="KW-0406">Ion transport</keyword>
<comment type="subcellular location">
    <subcellularLocation>
        <location evidence="1">Membrane</location>
        <topology evidence="1">Multi-pass membrane protein</topology>
    </subcellularLocation>
</comment>
<dbReference type="Pfam" id="PF25539">
    <property type="entry name" value="Bestrophin_2"/>
    <property type="match status" value="1"/>
</dbReference>
<keyword evidence="2" id="KW-0813">Transport</keyword>
<evidence type="ECO:0000256" key="3">
    <source>
        <dbReference type="ARBA" id="ARBA00022692"/>
    </source>
</evidence>
<dbReference type="PANTHER" id="PTHR33281:SF20">
    <property type="match status" value="1"/>
</dbReference>
<protein>
    <submittedName>
        <fullName evidence="8">Uncharacterized protein</fullName>
    </submittedName>
</protein>
<evidence type="ECO:0000313" key="9">
    <source>
        <dbReference type="Proteomes" id="UP000823046"/>
    </source>
</evidence>
<accession>A0ABQ7JE72</accession>
<feature type="transmembrane region" description="Helical" evidence="7">
    <location>
        <begin position="21"/>
        <end position="44"/>
    </location>
</feature>
<keyword evidence="3 7" id="KW-0812">Transmembrane</keyword>
<reference evidence="8 9" key="1">
    <citation type="journal article" date="2020" name="bioRxiv">
        <title>Metabolic contributions of an alphaproteobacterial endosymbiont in the apicomplexan Cardiosporidium cionae.</title>
        <authorList>
            <person name="Hunter E.S."/>
            <person name="Paight C.J."/>
            <person name="Lane C.E."/>
        </authorList>
    </citation>
    <scope>NUCLEOTIDE SEQUENCE [LARGE SCALE GENOMIC DNA]</scope>
    <source>
        <strain evidence="8">ESH_2018</strain>
    </source>
</reference>
<sequence>MTSRNLHKVWRFHILLRLKGSILPQLIPRALIAAAMVLLLRYLLPNQFSTSGSYLMWHPTPFSYFLQLAIFSVAFHTNQAYNRYWEARTHVQTMASYWGDLISQLIIFDEQNVKPEMIADGSAWRAKIAHLVSLLHAVSIQYLLNRYSNCVELEVLGGVSEVELQRLSVTNDQSFLVSHWILQACASRQNNGGLNVPGPIVSRSWQVISLGMLSFNQACKIEDTPFPFPYVQLLYIMDWTMSFVVPLVVISWIKDTVFAVVLSILAICTFQAMFATACIMENPFGQSPNDLPLQQLHDDFVTRIKSLLDYPVAVELHNMILRHSPVYKQPDSMPVHLGQVIPDEKMSYNTFFTKHPHLSTGTNLPNSNETESSKSGFSQILRTFFMKYVLRFYFKGSKNKKNGQTAKFAAHTGEDTRLGGVCVDPEGGRGKETHGLHSFNGTSRRNSRVLGIIIFVMMEYVIQRIKSHSGVDLSVSDEGQGVKMHLGTLQKYKMGPQIVQGIFVPDDAHSLSSAGFYNSGEIEREKSSISPSRLNSLPYKTRDRHLFPRDMSYRTDISVVDELDVSGKATGILPPDRVNPIRMSKPRDLSTLKFDRSLPFFLTGRSVGEAERLSVNSDPFPEGNTNQALDMSVRKGVDSYSETVAGVIPEESFTPAISPPLHNTPVGDEEEARSYAMDIIRDNSQMGTATLVSSQSTLPGSTIRRMGTLRIAQK</sequence>
<evidence type="ECO:0000256" key="6">
    <source>
        <dbReference type="ARBA" id="ARBA00023136"/>
    </source>
</evidence>
<evidence type="ECO:0000256" key="7">
    <source>
        <dbReference type="SAM" id="Phobius"/>
    </source>
</evidence>
<comment type="caution">
    <text evidence="8">The sequence shown here is derived from an EMBL/GenBank/DDBJ whole genome shotgun (WGS) entry which is preliminary data.</text>
</comment>
<dbReference type="EMBL" id="JADAQX010000065">
    <property type="protein sequence ID" value="KAF8822298.1"/>
    <property type="molecule type" value="Genomic_DNA"/>
</dbReference>
<proteinExistence type="predicted"/>
<evidence type="ECO:0000256" key="2">
    <source>
        <dbReference type="ARBA" id="ARBA00022448"/>
    </source>
</evidence>
<keyword evidence="6 7" id="KW-0472">Membrane</keyword>
<feature type="transmembrane region" description="Helical" evidence="7">
    <location>
        <begin position="64"/>
        <end position="81"/>
    </location>
</feature>
<name>A0ABQ7JE72_9APIC</name>
<evidence type="ECO:0000256" key="1">
    <source>
        <dbReference type="ARBA" id="ARBA00004141"/>
    </source>
</evidence>
<organism evidence="8 9">
    <name type="scientific">Cardiosporidium cionae</name>
    <dbReference type="NCBI Taxonomy" id="476202"/>
    <lineage>
        <taxon>Eukaryota</taxon>
        <taxon>Sar</taxon>
        <taxon>Alveolata</taxon>
        <taxon>Apicomplexa</taxon>
        <taxon>Aconoidasida</taxon>
        <taxon>Nephromycida</taxon>
        <taxon>Cardiosporidium</taxon>
    </lineage>
</organism>
<dbReference type="InterPro" id="IPR044669">
    <property type="entry name" value="YneE/VCCN1/2-like"/>
</dbReference>